<sequence>MSGIAILGAGIFAKEGTWALWACTHHDLTQIRIFTIGQPNDRDRHFAYTAHLPALAKLGVNAPVLKAVYSRSEKSAQDFATAAAATLKLDPAPTVYHDGGDPSVSLDALLTTRSDIDAVIVVLPITLQPSIIIKALAAGKHVLSEKPVAPDTSSGLSLIAKYNEEYKPKGLVWRVAENFEAEPGFQAAATAIREGKIGKVSFFDVRVVNYIDKESKWYKTPWRTVPDYQGGFLLDGGVHTAAALRVMLPSPLTHLSGFASLNKDYLPPHDTIHAVAKSIAKDATTTFHGTASLTWASPTPSKSVPDGITITGSDGWLSATTIYAEGVVRITIKSVVHAEGKPDEEREEIIDKPIQGVQRELESFFAATKGTDDGLGDPLGALRDVAFIQAGLSSNGALVDLEKLISSD</sequence>
<comment type="caution">
    <text evidence="1">The sequence shown here is derived from an EMBL/GenBank/DDBJ whole genome shotgun (WGS) entry which is preliminary data.</text>
</comment>
<dbReference type="EMBL" id="WQMT02000002">
    <property type="protein sequence ID" value="KAG9227048.1"/>
    <property type="molecule type" value="Genomic_DNA"/>
</dbReference>
<organism evidence="1 2">
    <name type="scientific">Pleurotus cornucopiae</name>
    <name type="common">Cornucopia mushroom</name>
    <dbReference type="NCBI Taxonomy" id="5321"/>
    <lineage>
        <taxon>Eukaryota</taxon>
        <taxon>Fungi</taxon>
        <taxon>Dikarya</taxon>
        <taxon>Basidiomycota</taxon>
        <taxon>Agaricomycotina</taxon>
        <taxon>Agaricomycetes</taxon>
        <taxon>Agaricomycetidae</taxon>
        <taxon>Agaricales</taxon>
        <taxon>Pleurotineae</taxon>
        <taxon>Pleurotaceae</taxon>
        <taxon>Pleurotus</taxon>
    </lineage>
</organism>
<evidence type="ECO:0000313" key="1">
    <source>
        <dbReference type="EMBL" id="KAG9227048.1"/>
    </source>
</evidence>
<evidence type="ECO:0000313" key="2">
    <source>
        <dbReference type="Proteomes" id="UP000824881"/>
    </source>
</evidence>
<proteinExistence type="predicted"/>
<protein>
    <submittedName>
        <fullName evidence="1">Uncharacterized protein</fullName>
    </submittedName>
</protein>
<name>A0ACB7J8Z9_PLECO</name>
<reference evidence="1 2" key="1">
    <citation type="journal article" date="2021" name="Appl. Environ. Microbiol.">
        <title>Genetic linkage and physical mapping for an oyster mushroom Pleurotus cornucopiae and QTL analysis for the trait cap color.</title>
        <authorList>
            <person name="Zhang Y."/>
            <person name="Gao W."/>
            <person name="Sonnenberg A."/>
            <person name="Chen Q."/>
            <person name="Zhang J."/>
            <person name="Huang C."/>
        </authorList>
    </citation>
    <scope>NUCLEOTIDE SEQUENCE [LARGE SCALE GENOMIC DNA]</scope>
    <source>
        <strain evidence="1">CCMSSC00406</strain>
    </source>
</reference>
<accession>A0ACB7J8Z9</accession>
<keyword evidence="2" id="KW-1185">Reference proteome</keyword>
<gene>
    <name evidence="1" type="ORF">CCMSSC00406_0008248</name>
</gene>
<dbReference type="Proteomes" id="UP000824881">
    <property type="component" value="Unassembled WGS sequence"/>
</dbReference>